<organism evidence="2 3">
    <name type="scientific">Adineta steineri</name>
    <dbReference type="NCBI Taxonomy" id="433720"/>
    <lineage>
        <taxon>Eukaryota</taxon>
        <taxon>Metazoa</taxon>
        <taxon>Spiralia</taxon>
        <taxon>Gnathifera</taxon>
        <taxon>Rotifera</taxon>
        <taxon>Eurotatoria</taxon>
        <taxon>Bdelloidea</taxon>
        <taxon>Adinetida</taxon>
        <taxon>Adinetidae</taxon>
        <taxon>Adineta</taxon>
    </lineage>
</organism>
<dbReference type="EMBL" id="CAJNOE010002737">
    <property type="protein sequence ID" value="CAF1491527.1"/>
    <property type="molecule type" value="Genomic_DNA"/>
</dbReference>
<evidence type="ECO:0000259" key="1">
    <source>
        <dbReference type="PROSITE" id="PS50994"/>
    </source>
</evidence>
<dbReference type="PROSITE" id="PS50994">
    <property type="entry name" value="INTEGRASE"/>
    <property type="match status" value="1"/>
</dbReference>
<name>A0A815SHT8_9BILA</name>
<accession>A0A815SHT8</accession>
<dbReference type="InterPro" id="IPR001584">
    <property type="entry name" value="Integrase_cat-core"/>
</dbReference>
<protein>
    <recommendedName>
        <fullName evidence="1">Integrase catalytic domain-containing protein</fullName>
    </recommendedName>
</protein>
<dbReference type="InterPro" id="IPR012337">
    <property type="entry name" value="RNaseH-like_sf"/>
</dbReference>
<feature type="domain" description="Integrase catalytic" evidence="1">
    <location>
        <begin position="1"/>
        <end position="155"/>
    </location>
</feature>
<dbReference type="AlphaFoldDB" id="A0A815SHT8"/>
<dbReference type="SUPFAM" id="SSF53098">
    <property type="entry name" value="Ribonuclease H-like"/>
    <property type="match status" value="1"/>
</dbReference>
<sequence>MGRGYYFCRYYKIYKIIFIETTSPNSVGYAHHNRKNLAVLQLILKNLFYTFKPPKILQWDNGKELVAMVILNIKNSWSELLIINGRPRHPQTQGIVERSNAVAEKMLSKWQDTKKTLNWLKSSHKECKEAENRKTDIKKYGSSGMAVLDFLKDVPLRSNIFVYNYFFLHLI</sequence>
<dbReference type="InterPro" id="IPR036397">
    <property type="entry name" value="RNaseH_sf"/>
</dbReference>
<evidence type="ECO:0000313" key="2">
    <source>
        <dbReference type="EMBL" id="CAF1491527.1"/>
    </source>
</evidence>
<gene>
    <name evidence="2" type="ORF">IZO911_LOCUS44511</name>
</gene>
<evidence type="ECO:0000313" key="3">
    <source>
        <dbReference type="Proteomes" id="UP000663860"/>
    </source>
</evidence>
<dbReference type="GO" id="GO:0003676">
    <property type="term" value="F:nucleic acid binding"/>
    <property type="evidence" value="ECO:0007669"/>
    <property type="project" value="InterPro"/>
</dbReference>
<reference evidence="2" key="1">
    <citation type="submission" date="2021-02" db="EMBL/GenBank/DDBJ databases">
        <authorList>
            <person name="Nowell W R."/>
        </authorList>
    </citation>
    <scope>NUCLEOTIDE SEQUENCE</scope>
</reference>
<proteinExistence type="predicted"/>
<dbReference type="Proteomes" id="UP000663860">
    <property type="component" value="Unassembled WGS sequence"/>
</dbReference>
<comment type="caution">
    <text evidence="2">The sequence shown here is derived from an EMBL/GenBank/DDBJ whole genome shotgun (WGS) entry which is preliminary data.</text>
</comment>
<dbReference type="GO" id="GO:0015074">
    <property type="term" value="P:DNA integration"/>
    <property type="evidence" value="ECO:0007669"/>
    <property type="project" value="InterPro"/>
</dbReference>
<dbReference type="Gene3D" id="3.30.420.10">
    <property type="entry name" value="Ribonuclease H-like superfamily/Ribonuclease H"/>
    <property type="match status" value="1"/>
</dbReference>